<evidence type="ECO:0000259" key="17">
    <source>
        <dbReference type="PROSITE" id="PS50109"/>
    </source>
</evidence>
<sequence length="449" mass="51752">MKGKNWGGIRFTFLVIFLVSLILSIVITLIINDSWRSKQTNYSNQIRNFTYNCKEIYKEIDESINNDEKLQEIVSRDTIKYKVFIVDKQGKVLFSPENGGIKQFDINKILSEQYKSNFDKNNIMYYDIKSLGEDRYVVISDVLYKGDISASTLFPLAILIFVALFSLLSYGKVKYINSLSKGLVEISKGNLNYRVKVKGRDELAILGKNINYMAEELMNLKEKEKKIEKNKDRLIVSVSHDLRTPLTSIIGYIKLIKENYKVKDDINKYIDIIDNKSNRLEELINDLFEYTKLTSCNIELEKMDISLNELMRQVVEGMMAICNQNDLNILFEAPNEDLNVNVDPAKMVRVFENIISNAIRYSNKKSDINIKILKTENRAMVSIENEGKPIKEDELNKIFDMFYRTDESRNNRTGGSGIGLSIAKSIVELHGGKIWAECESNKICIYVLI</sequence>
<reference evidence="20" key="1">
    <citation type="submission" date="2014-12" db="EMBL/GenBank/DDBJ databases">
        <title>Genome sequence of Clostridium beijerinckii strain 59B.</title>
        <authorList>
            <person name="Little G.T."/>
            <person name="Minton N.P."/>
        </authorList>
    </citation>
    <scope>NUCLEOTIDE SEQUENCE [LARGE SCALE GENOMIC DNA]</scope>
    <source>
        <strain evidence="20">59B</strain>
    </source>
</reference>
<evidence type="ECO:0000256" key="9">
    <source>
        <dbReference type="ARBA" id="ARBA00022741"/>
    </source>
</evidence>
<keyword evidence="13" id="KW-0902">Two-component regulatory system</keyword>
<dbReference type="SMART" id="SM00387">
    <property type="entry name" value="HATPase_c"/>
    <property type="match status" value="1"/>
</dbReference>
<dbReference type="CDD" id="cd00082">
    <property type="entry name" value="HisKA"/>
    <property type="match status" value="1"/>
</dbReference>
<dbReference type="GO" id="GO:0005524">
    <property type="term" value="F:ATP binding"/>
    <property type="evidence" value="ECO:0007669"/>
    <property type="project" value="UniProtKB-KW"/>
</dbReference>
<feature type="domain" description="Histidine kinase" evidence="17">
    <location>
        <begin position="237"/>
        <end position="449"/>
    </location>
</feature>
<evidence type="ECO:0000256" key="4">
    <source>
        <dbReference type="ARBA" id="ARBA00012438"/>
    </source>
</evidence>
<feature type="transmembrane region" description="Helical" evidence="16">
    <location>
        <begin position="153"/>
        <end position="171"/>
    </location>
</feature>
<dbReference type="SUPFAM" id="SSF47384">
    <property type="entry name" value="Homodimeric domain of signal transducing histidine kinase"/>
    <property type="match status" value="1"/>
</dbReference>
<keyword evidence="10" id="KW-0418">Kinase</keyword>
<dbReference type="Pfam" id="PF02518">
    <property type="entry name" value="HATPase_c"/>
    <property type="match status" value="1"/>
</dbReference>
<feature type="coiled-coil region" evidence="15">
    <location>
        <begin position="266"/>
        <end position="293"/>
    </location>
</feature>
<dbReference type="SMART" id="SM00388">
    <property type="entry name" value="HisKA"/>
    <property type="match status" value="1"/>
</dbReference>
<evidence type="ECO:0000256" key="10">
    <source>
        <dbReference type="ARBA" id="ARBA00022777"/>
    </source>
</evidence>
<dbReference type="EC" id="2.7.13.3" evidence="4"/>
<evidence type="ECO:0000256" key="8">
    <source>
        <dbReference type="ARBA" id="ARBA00022692"/>
    </source>
</evidence>
<dbReference type="STRING" id="1520.LF65_00761"/>
<evidence type="ECO:0000256" key="11">
    <source>
        <dbReference type="ARBA" id="ARBA00022840"/>
    </source>
</evidence>
<evidence type="ECO:0000256" key="12">
    <source>
        <dbReference type="ARBA" id="ARBA00022989"/>
    </source>
</evidence>
<evidence type="ECO:0000256" key="7">
    <source>
        <dbReference type="ARBA" id="ARBA00022679"/>
    </source>
</evidence>
<dbReference type="PROSITE" id="PS50109">
    <property type="entry name" value="HIS_KIN"/>
    <property type="match status" value="1"/>
</dbReference>
<keyword evidence="9" id="KW-0547">Nucleotide-binding</keyword>
<dbReference type="FunFam" id="3.30.565.10:FF:000013">
    <property type="entry name" value="Two-component sensor histidine kinase"/>
    <property type="match status" value="1"/>
</dbReference>
<dbReference type="EMBL" id="CP010086">
    <property type="protein sequence ID" value="AJG97388.1"/>
    <property type="molecule type" value="Genomic_DNA"/>
</dbReference>
<dbReference type="InterPro" id="IPR003594">
    <property type="entry name" value="HATPase_dom"/>
</dbReference>
<dbReference type="Pfam" id="PF00672">
    <property type="entry name" value="HAMP"/>
    <property type="match status" value="1"/>
</dbReference>
<gene>
    <name evidence="19" type="ORF">LF65_00761</name>
</gene>
<dbReference type="Gene3D" id="3.30.565.10">
    <property type="entry name" value="Histidine kinase-like ATPase, C-terminal domain"/>
    <property type="match status" value="1"/>
</dbReference>
<evidence type="ECO:0000256" key="2">
    <source>
        <dbReference type="ARBA" id="ARBA00004141"/>
    </source>
</evidence>
<feature type="transmembrane region" description="Helical" evidence="16">
    <location>
        <begin position="12"/>
        <end position="31"/>
    </location>
</feature>
<evidence type="ECO:0000259" key="18">
    <source>
        <dbReference type="PROSITE" id="PS50885"/>
    </source>
</evidence>
<dbReference type="Pfam" id="PF00512">
    <property type="entry name" value="HisKA"/>
    <property type="match status" value="1"/>
</dbReference>
<keyword evidence="14 16" id="KW-0472">Membrane</keyword>
<dbReference type="InterPro" id="IPR005467">
    <property type="entry name" value="His_kinase_dom"/>
</dbReference>
<dbReference type="GO" id="GO:0000155">
    <property type="term" value="F:phosphorelay sensor kinase activity"/>
    <property type="evidence" value="ECO:0007669"/>
    <property type="project" value="InterPro"/>
</dbReference>
<dbReference type="SMART" id="SM00304">
    <property type="entry name" value="HAMP"/>
    <property type="match status" value="1"/>
</dbReference>
<evidence type="ECO:0000313" key="19">
    <source>
        <dbReference type="EMBL" id="AJG97388.1"/>
    </source>
</evidence>
<dbReference type="InterPro" id="IPR036097">
    <property type="entry name" value="HisK_dim/P_sf"/>
</dbReference>
<dbReference type="PANTHER" id="PTHR45528">
    <property type="entry name" value="SENSOR HISTIDINE KINASE CPXA"/>
    <property type="match status" value="1"/>
</dbReference>
<dbReference type="PROSITE" id="PS50885">
    <property type="entry name" value="HAMP"/>
    <property type="match status" value="1"/>
</dbReference>
<dbReference type="GO" id="GO:0005886">
    <property type="term" value="C:plasma membrane"/>
    <property type="evidence" value="ECO:0007669"/>
    <property type="project" value="UniProtKB-SubCell"/>
</dbReference>
<name>A0A0B5QKY1_CLOBE</name>
<evidence type="ECO:0000313" key="20">
    <source>
        <dbReference type="Proteomes" id="UP000031866"/>
    </source>
</evidence>
<dbReference type="KEGG" id="cbei:LF65_00761"/>
<evidence type="ECO:0000256" key="6">
    <source>
        <dbReference type="ARBA" id="ARBA00022553"/>
    </source>
</evidence>
<protein>
    <recommendedName>
        <fullName evidence="4">histidine kinase</fullName>
        <ecNumber evidence="4">2.7.13.3</ecNumber>
    </recommendedName>
</protein>
<dbReference type="AlphaFoldDB" id="A0A0B5QKY1"/>
<keyword evidence="5" id="KW-1003">Cell membrane</keyword>
<dbReference type="FunFam" id="1.10.287.130:FF:000008">
    <property type="entry name" value="Two-component sensor histidine kinase"/>
    <property type="match status" value="1"/>
</dbReference>
<keyword evidence="11" id="KW-0067">ATP-binding</keyword>
<evidence type="ECO:0000256" key="5">
    <source>
        <dbReference type="ARBA" id="ARBA00022475"/>
    </source>
</evidence>
<dbReference type="InterPro" id="IPR050398">
    <property type="entry name" value="HssS/ArlS-like"/>
</dbReference>
<comment type="subcellular location">
    <subcellularLocation>
        <location evidence="3">Cell membrane</location>
    </subcellularLocation>
    <subcellularLocation>
        <location evidence="2">Membrane</location>
        <topology evidence="2">Multi-pass membrane protein</topology>
    </subcellularLocation>
</comment>
<evidence type="ECO:0000256" key="15">
    <source>
        <dbReference type="SAM" id="Coils"/>
    </source>
</evidence>
<comment type="catalytic activity">
    <reaction evidence="1">
        <text>ATP + protein L-histidine = ADP + protein N-phospho-L-histidine.</text>
        <dbReference type="EC" id="2.7.13.3"/>
    </reaction>
</comment>
<evidence type="ECO:0000256" key="14">
    <source>
        <dbReference type="ARBA" id="ARBA00023136"/>
    </source>
</evidence>
<dbReference type="SUPFAM" id="SSF55874">
    <property type="entry name" value="ATPase domain of HSP90 chaperone/DNA topoisomerase II/histidine kinase"/>
    <property type="match status" value="1"/>
</dbReference>
<dbReference type="PRINTS" id="PR00344">
    <property type="entry name" value="BCTRLSENSOR"/>
</dbReference>
<evidence type="ECO:0000256" key="13">
    <source>
        <dbReference type="ARBA" id="ARBA00023012"/>
    </source>
</evidence>
<keyword evidence="6" id="KW-0597">Phosphoprotein</keyword>
<dbReference type="Proteomes" id="UP000031866">
    <property type="component" value="Chromosome"/>
</dbReference>
<dbReference type="InterPro" id="IPR003661">
    <property type="entry name" value="HisK_dim/P_dom"/>
</dbReference>
<accession>A0A0B5QKY1</accession>
<evidence type="ECO:0000256" key="3">
    <source>
        <dbReference type="ARBA" id="ARBA00004236"/>
    </source>
</evidence>
<dbReference type="InterPro" id="IPR004358">
    <property type="entry name" value="Sig_transdc_His_kin-like_C"/>
</dbReference>
<proteinExistence type="predicted"/>
<organism evidence="19 20">
    <name type="scientific">Clostridium beijerinckii</name>
    <name type="common">Clostridium MP</name>
    <dbReference type="NCBI Taxonomy" id="1520"/>
    <lineage>
        <taxon>Bacteria</taxon>
        <taxon>Bacillati</taxon>
        <taxon>Bacillota</taxon>
        <taxon>Clostridia</taxon>
        <taxon>Eubacteriales</taxon>
        <taxon>Clostridiaceae</taxon>
        <taxon>Clostridium</taxon>
    </lineage>
</organism>
<dbReference type="PANTHER" id="PTHR45528:SF8">
    <property type="entry name" value="HISTIDINE KINASE"/>
    <property type="match status" value="1"/>
</dbReference>
<feature type="domain" description="HAMP" evidence="18">
    <location>
        <begin position="173"/>
        <end position="222"/>
    </location>
</feature>
<evidence type="ECO:0000256" key="1">
    <source>
        <dbReference type="ARBA" id="ARBA00000085"/>
    </source>
</evidence>
<dbReference type="CDD" id="cd06225">
    <property type="entry name" value="HAMP"/>
    <property type="match status" value="1"/>
</dbReference>
<evidence type="ECO:0000256" key="16">
    <source>
        <dbReference type="SAM" id="Phobius"/>
    </source>
</evidence>
<keyword evidence="7" id="KW-0808">Transferase</keyword>
<dbReference type="InterPro" id="IPR036890">
    <property type="entry name" value="HATPase_C_sf"/>
</dbReference>
<keyword evidence="12 16" id="KW-1133">Transmembrane helix</keyword>
<dbReference type="InterPro" id="IPR003660">
    <property type="entry name" value="HAMP_dom"/>
</dbReference>
<dbReference type="RefSeq" id="WP_052482717.1">
    <property type="nucleotide sequence ID" value="NZ_CP010086.2"/>
</dbReference>
<keyword evidence="15" id="KW-0175">Coiled coil</keyword>
<feature type="coiled-coil region" evidence="15">
    <location>
        <begin position="210"/>
        <end position="237"/>
    </location>
</feature>
<dbReference type="Gene3D" id="1.10.287.130">
    <property type="match status" value="1"/>
</dbReference>
<keyword evidence="8 16" id="KW-0812">Transmembrane</keyword>
<dbReference type="SUPFAM" id="SSF158472">
    <property type="entry name" value="HAMP domain-like"/>
    <property type="match status" value="1"/>
</dbReference>
<dbReference type="Gene3D" id="6.10.340.10">
    <property type="match status" value="1"/>
</dbReference>